<evidence type="ECO:0000256" key="3">
    <source>
        <dbReference type="ARBA" id="ARBA00022679"/>
    </source>
</evidence>
<protein>
    <recommendedName>
        <fullName evidence="7">NAD(P)(+)--arginine ADP-ribosyltransferase</fullName>
        <ecNumber evidence="7">2.4.2.31</ecNumber>
    </recommendedName>
    <alternativeName>
        <fullName evidence="7">Mono(ADP-ribosyl)transferase</fullName>
    </alternativeName>
</protein>
<evidence type="ECO:0000313" key="9">
    <source>
        <dbReference type="EMBL" id="CAF1081533.1"/>
    </source>
</evidence>
<dbReference type="Gene3D" id="3.90.176.10">
    <property type="entry name" value="Toxin ADP-ribosyltransferase, Chain A, domain 1"/>
    <property type="match status" value="1"/>
</dbReference>
<dbReference type="Proteomes" id="UP000682733">
    <property type="component" value="Unassembled WGS sequence"/>
</dbReference>
<comment type="caution">
    <text evidence="8">The sequence shown here is derived from an EMBL/GenBank/DDBJ whole genome shotgun (WGS) entry which is preliminary data.</text>
</comment>
<dbReference type="PROSITE" id="PS50005">
    <property type="entry name" value="TPR"/>
    <property type="match status" value="1"/>
</dbReference>
<dbReference type="GO" id="GO:0016779">
    <property type="term" value="F:nucleotidyltransferase activity"/>
    <property type="evidence" value="ECO:0007669"/>
    <property type="project" value="UniProtKB-KW"/>
</dbReference>
<accession>A0A814CXG0</accession>
<sequence>MQELPTLAAPTELLTTIGTESSQCIRSFNRERVNLESHQLVWLNDNVNKSNDNDTTLKEDLRKIVDYTKLFDNVEQCLQYIEETKDSITFLVCSEQFGEILVPQIYHLQNIWSIYIYCHNKEYHQNWTTNYSKIKQVHTTLEDLLKTLSENVEEYKRLDINTTIFTTYDKDKTTDYSPHSWWIYFIDVLVHIPYEENYCLKLINELKSYYAENSPVIPILEEFESNYKPETAVHWYTRNTFLYRVLNEGLRQHNIKLMFLFGFYIQDMYQQLKEEHEKFKLEHLKNPITTVYRGQLMSRDEIKVIERDSYTVNNSFFSTTLNRSLALMFLNSISQPNDELQNVLFTIDIDVRNQRTLAYGNISNLSQFPEESEILFMIGTEFQKIKVSYDKNENIWIIKLKLGYNSTFRVDEYHERLIKRRTLKNSVGTPTQTDSNFIRFSSFQDKNLLFNELLILYPSEKWFLAIKYFCQARSQGYETGADKHAILSNCEKALEIWHEYINDDELNCYVDIAQIHREIFWFHINKIEDLNTYKKHYELAINYYQLAIDKALTDYEKAVIYVELSSVYKIYFTDDKNEREDVRLMAIKYMELCLELTLKYRSSNDFMIGDIFQELGRLYESIQRYDDALNNYDKALEIYLQQAESSNGAEMSIIACIVPIYTKYKNNYQLALKYQLIKHEYKLKLLATEPTMDDEGEIDLKKNQIAGSHLELADIYIELQQYDLTYEHLTTAIKLYKETNHPTDEAIVLFEKYVSCRKISS</sequence>
<evidence type="ECO:0000313" key="8">
    <source>
        <dbReference type="EMBL" id="CAF0946668.1"/>
    </source>
</evidence>
<dbReference type="SUPFAM" id="SSF56399">
    <property type="entry name" value="ADP-ribosylation"/>
    <property type="match status" value="1"/>
</dbReference>
<dbReference type="Gene3D" id="1.25.40.10">
    <property type="entry name" value="Tetratricopeptide repeat domain"/>
    <property type="match status" value="1"/>
</dbReference>
<name>A0A814CXG0_9BILA</name>
<evidence type="ECO:0000313" key="12">
    <source>
        <dbReference type="Proteomes" id="UP000663829"/>
    </source>
</evidence>
<keyword evidence="3 7" id="KW-0808">Transferase</keyword>
<dbReference type="Pfam" id="PF01129">
    <property type="entry name" value="ART"/>
    <property type="match status" value="1"/>
</dbReference>
<keyword evidence="4" id="KW-0548">Nucleotidyltransferase</keyword>
<evidence type="ECO:0000256" key="1">
    <source>
        <dbReference type="ARBA" id="ARBA00009558"/>
    </source>
</evidence>
<dbReference type="EMBL" id="CAJOBA010009133">
    <property type="protein sequence ID" value="CAF3844432.1"/>
    <property type="molecule type" value="Genomic_DNA"/>
</dbReference>
<evidence type="ECO:0000256" key="6">
    <source>
        <dbReference type="PROSITE-ProRule" id="PRU00339"/>
    </source>
</evidence>
<dbReference type="OrthoDB" id="10045281at2759"/>
<evidence type="ECO:0000256" key="7">
    <source>
        <dbReference type="RuleBase" id="RU361228"/>
    </source>
</evidence>
<dbReference type="Proteomes" id="UP000663829">
    <property type="component" value="Unassembled WGS sequence"/>
</dbReference>
<evidence type="ECO:0000256" key="2">
    <source>
        <dbReference type="ARBA" id="ARBA00022676"/>
    </source>
</evidence>
<dbReference type="EMBL" id="CAJOBC010002236">
    <property type="protein sequence ID" value="CAF3722790.1"/>
    <property type="molecule type" value="Genomic_DNA"/>
</dbReference>
<dbReference type="Proteomes" id="UP000681722">
    <property type="component" value="Unassembled WGS sequence"/>
</dbReference>
<dbReference type="GO" id="GO:0106274">
    <property type="term" value="F:NAD+-protein-arginine ADP-ribosyltransferase activity"/>
    <property type="evidence" value="ECO:0007669"/>
    <property type="project" value="UniProtKB-EC"/>
</dbReference>
<dbReference type="EMBL" id="CAJNOQ010002236">
    <property type="protein sequence ID" value="CAF0946668.1"/>
    <property type="molecule type" value="Genomic_DNA"/>
</dbReference>
<reference evidence="8" key="1">
    <citation type="submission" date="2021-02" db="EMBL/GenBank/DDBJ databases">
        <authorList>
            <person name="Nowell W R."/>
        </authorList>
    </citation>
    <scope>NUCLEOTIDE SEQUENCE</scope>
</reference>
<keyword evidence="7" id="KW-0520">NAD</keyword>
<dbReference type="SMART" id="SM00028">
    <property type="entry name" value="TPR"/>
    <property type="match status" value="2"/>
</dbReference>
<evidence type="ECO:0000313" key="10">
    <source>
        <dbReference type="EMBL" id="CAF3722790.1"/>
    </source>
</evidence>
<keyword evidence="6" id="KW-0802">TPR repeat</keyword>
<dbReference type="EMBL" id="CAJNOK010009117">
    <property type="protein sequence ID" value="CAF1081533.1"/>
    <property type="molecule type" value="Genomic_DNA"/>
</dbReference>
<dbReference type="SUPFAM" id="SSF48452">
    <property type="entry name" value="TPR-like"/>
    <property type="match status" value="1"/>
</dbReference>
<keyword evidence="7" id="KW-0521">NADP</keyword>
<evidence type="ECO:0000256" key="4">
    <source>
        <dbReference type="ARBA" id="ARBA00022695"/>
    </source>
</evidence>
<feature type="repeat" description="TPR" evidence="6">
    <location>
        <begin position="609"/>
        <end position="642"/>
    </location>
</feature>
<dbReference type="PROSITE" id="PS51996">
    <property type="entry name" value="TR_MART"/>
    <property type="match status" value="1"/>
</dbReference>
<dbReference type="EC" id="2.4.2.31" evidence="7"/>
<dbReference type="InterPro" id="IPR011990">
    <property type="entry name" value="TPR-like_helical_dom_sf"/>
</dbReference>
<proteinExistence type="inferred from homology"/>
<comment type="catalytic activity">
    <reaction evidence="5 7">
        <text>L-arginyl-[protein] + NAD(+) = N(omega)-(ADP-D-ribosyl)-L-arginyl-[protein] + nicotinamide + H(+)</text>
        <dbReference type="Rhea" id="RHEA:19149"/>
        <dbReference type="Rhea" id="RHEA-COMP:10532"/>
        <dbReference type="Rhea" id="RHEA-COMP:15087"/>
        <dbReference type="ChEBI" id="CHEBI:15378"/>
        <dbReference type="ChEBI" id="CHEBI:17154"/>
        <dbReference type="ChEBI" id="CHEBI:29965"/>
        <dbReference type="ChEBI" id="CHEBI:57540"/>
        <dbReference type="ChEBI" id="CHEBI:142554"/>
        <dbReference type="EC" id="2.4.2.31"/>
    </reaction>
</comment>
<evidence type="ECO:0000256" key="5">
    <source>
        <dbReference type="ARBA" id="ARBA00047597"/>
    </source>
</evidence>
<evidence type="ECO:0000313" key="11">
    <source>
        <dbReference type="EMBL" id="CAF3844432.1"/>
    </source>
</evidence>
<keyword evidence="12" id="KW-1185">Reference proteome</keyword>
<dbReference type="InterPro" id="IPR000768">
    <property type="entry name" value="ART"/>
</dbReference>
<dbReference type="AlphaFoldDB" id="A0A814CXG0"/>
<keyword evidence="2 7" id="KW-0328">Glycosyltransferase</keyword>
<comment type="similarity">
    <text evidence="1 7">Belongs to the Arg-specific ADP-ribosyltransferase family.</text>
</comment>
<organism evidence="8 12">
    <name type="scientific">Didymodactylos carnosus</name>
    <dbReference type="NCBI Taxonomy" id="1234261"/>
    <lineage>
        <taxon>Eukaryota</taxon>
        <taxon>Metazoa</taxon>
        <taxon>Spiralia</taxon>
        <taxon>Gnathifera</taxon>
        <taxon>Rotifera</taxon>
        <taxon>Eurotatoria</taxon>
        <taxon>Bdelloidea</taxon>
        <taxon>Philodinida</taxon>
        <taxon>Philodinidae</taxon>
        <taxon>Didymodactylos</taxon>
    </lineage>
</organism>
<dbReference type="Proteomes" id="UP000677228">
    <property type="component" value="Unassembled WGS sequence"/>
</dbReference>
<gene>
    <name evidence="8" type="ORF">GPM918_LOCUS11011</name>
    <name evidence="9" type="ORF">OVA965_LOCUS18385</name>
    <name evidence="10" type="ORF">SRO942_LOCUS11012</name>
    <name evidence="11" type="ORF">TMI583_LOCUS18397</name>
</gene>
<dbReference type="InterPro" id="IPR019734">
    <property type="entry name" value="TPR_rpt"/>
</dbReference>